<protein>
    <submittedName>
        <fullName evidence="2">Uncharacterized protein</fullName>
    </submittedName>
</protein>
<name>A0ABD1Z9V0_9MARC</name>
<dbReference type="AlphaFoldDB" id="A0ABD1Z9V0"/>
<dbReference type="EMBL" id="JBHFFA010000002">
    <property type="protein sequence ID" value="KAL2644255.1"/>
    <property type="molecule type" value="Genomic_DNA"/>
</dbReference>
<feature type="region of interest" description="Disordered" evidence="1">
    <location>
        <begin position="13"/>
        <end position="69"/>
    </location>
</feature>
<reference evidence="2 3" key="1">
    <citation type="submission" date="2024-09" db="EMBL/GenBank/DDBJ databases">
        <title>Chromosome-scale assembly of Riccia fluitans.</title>
        <authorList>
            <person name="Paukszto L."/>
            <person name="Sawicki J."/>
            <person name="Karawczyk K."/>
            <person name="Piernik-Szablinska J."/>
            <person name="Szczecinska M."/>
            <person name="Mazdziarz M."/>
        </authorList>
    </citation>
    <scope>NUCLEOTIDE SEQUENCE [LARGE SCALE GENOMIC DNA]</scope>
    <source>
        <strain evidence="2">Rf_01</strain>
        <tissue evidence="2">Aerial parts of the thallus</tissue>
    </source>
</reference>
<evidence type="ECO:0000313" key="2">
    <source>
        <dbReference type="EMBL" id="KAL2644255.1"/>
    </source>
</evidence>
<organism evidence="2 3">
    <name type="scientific">Riccia fluitans</name>
    <dbReference type="NCBI Taxonomy" id="41844"/>
    <lineage>
        <taxon>Eukaryota</taxon>
        <taxon>Viridiplantae</taxon>
        <taxon>Streptophyta</taxon>
        <taxon>Embryophyta</taxon>
        <taxon>Marchantiophyta</taxon>
        <taxon>Marchantiopsida</taxon>
        <taxon>Marchantiidae</taxon>
        <taxon>Marchantiales</taxon>
        <taxon>Ricciaceae</taxon>
        <taxon>Riccia</taxon>
    </lineage>
</organism>
<comment type="caution">
    <text evidence="2">The sequence shown here is derived from an EMBL/GenBank/DDBJ whole genome shotgun (WGS) entry which is preliminary data.</text>
</comment>
<keyword evidence="3" id="KW-1185">Reference proteome</keyword>
<accession>A0ABD1Z9V0</accession>
<gene>
    <name evidence="2" type="ORF">R1flu_011842</name>
</gene>
<evidence type="ECO:0000313" key="3">
    <source>
        <dbReference type="Proteomes" id="UP001605036"/>
    </source>
</evidence>
<evidence type="ECO:0000256" key="1">
    <source>
        <dbReference type="SAM" id="MobiDB-lite"/>
    </source>
</evidence>
<proteinExistence type="predicted"/>
<sequence>MVGKFKKVIRVAGSGQDTTTLSSRSTEGGYPFPITGHTGPTGYENKNASGISHTPVPQHARTSRHPTGSSLYSDICALPLLCSDNLLLCVSLTSPPPRLVGCVKM</sequence>
<dbReference type="Proteomes" id="UP001605036">
    <property type="component" value="Unassembled WGS sequence"/>
</dbReference>
<feature type="compositionally biased region" description="Polar residues" evidence="1">
    <location>
        <begin position="15"/>
        <end position="26"/>
    </location>
</feature>